<dbReference type="Pfam" id="PF14429">
    <property type="entry name" value="DOCK-C2"/>
    <property type="match status" value="1"/>
</dbReference>
<dbReference type="PANTHER" id="PTHR23317:SF26">
    <property type="entry name" value="ZIZIMIN, ISOFORM K"/>
    <property type="match status" value="1"/>
</dbReference>
<feature type="region of interest" description="Disordered" evidence="3">
    <location>
        <begin position="1263"/>
        <end position="1282"/>
    </location>
</feature>
<keyword evidence="1" id="KW-0344">Guanine-nucleotide releasing factor</keyword>
<sequence length="2943" mass="323889">MSKQRKFVQQLTHGGYMSQKSVDNEVTTEDSFSNLKISCVSEPIDYEQYLVRNKASIMNDPHRDLVLFPADEVKIVRLNRTQLNTVGGGPPSASVAELTKISALARHVEATCMPQSWCLLQEPLARFRGPFCDLPNDPKVFEQMGKPTDQWYAIDHVVTENGPDQPAATSQRTTNRGAITTGAATANGTSVGSRLWTSARRVNLMAAQNGVDSEVTYGNVKALENGKSSISPLEADVAICTRAEYQSHQRAREAALASGASEQPLVGVRSRHRLVLRQLCPDDLPRLRHRDHNSSASQPSLPLGLHLIAPANLGIQPSSYTAIDFRDVIFLDSIESVSGIGRHWLRLDRHTSTRMNRVASDRFESFFPPSGCNEAYLCFESIDARNAWIGAIKAALDAEFARVRLGYSVANGGVDVVKATSALSSVDGSGDGSGGSAETRLPDGDSLRSSLQRFSQENELFVSHQRQQHRLNLLSVFPDVQITYSSQLSNGRVHRCQQMADLVDAVSPSSNTLPPEIPQSVRSLLPECSREISKRRFLLTCLSLKTGLRASIEDASGTWEVDNPEPFFVTAFLASTADGGTRLSEDFCWNPNSSLVEAMFPPEVFRRLPWHTSETQSNTSTTHFQPSNHQGGGKTMAPAPPIPLNPHGSLTAAPSKLAKCRSALLSIDSAIKAHSLFLVFRVDKVLVGGISQGAEKYVKATAGLKDAGNAPTSSELKIGTALHKSMQSYCKLLGRYRMPFAWGARWLFAKETQVPLFRMDSSKVSEAALLQSVRQLARLLTLSTGESSGTLSNGSEKSESIMPLTTSILETLEKSIKSEIIPMQFHVAVNEISTEVVSRYLKGLVSSQLVTVANCRNPTGDKPVSPPQPIHLLHVKDFSSDEVIKELEIFVPRKVRSLARALDPVLFDGSSIGYSSLRGSFHLGDSKRDSLASIRSDASAGSYASSIAASQNGTGDYNSSSNLFLRFSTAILAKTTSLDRGGHIVTEGSEENHSAAEEAVAALFSQPPLSLIDPYRAFVHTLYVYPKSLNLSVKHNFGRARNLCCFIELRDSDALNAKPLKVFYTRPSLLQPPFDSWFNTSVVHHDSSPSFTDEAKLCLPIILTRKHHLLFRFYHIRCDLATNTVEKNATLKKALETPTGFAWLPVLNEDGSLASGTISLPISQDLPKGYLDALSRTSRRVVANQTSTAGSNGTSISNCSEPSWIENKRHLFTVALEPVSTMYSLDSMLSRFFETCVSKLSQFTVPVVGGSSNLRGVRFVTSDDSTPVPSRMSSTSDTLPSSQLDTTTGKLLGNAIKSLLSVESHALVQFFPALTNQILEVLLVSSAMSQLETIPPSVNTDIGQWLALCQDMVSGGACDVTKNAIRSFSMIMCFIKDALSESSVPTSLVPISIKNFTARPSILKDFLEFSLDPQNLCDTISETYKIPPAASSALYLHHAVVRGMIAFMVDPCCFSEIAHPFLLSTWFFFEVIIKSLAQHLNTSNRHKVDRKDWGRLSVAFKTDLTVLMRLLGNWMVEICSQRDGIVTDGLGVASFDASSTRSNHCPSNLNIYDNLIAKSSNSQSQTAEILGLELADSTANFLEQLLLLIDRGFVLQRLRDLLALLEIRHNMTPTEADRFNSLRYRLIQRFSETQFFVQINLPSLSPYLSNRTEEFTLSERFCEEHFVVGLTLQAVACVLAGCADAGGTSSARGLRQPLLLLLAQLAKITFDPRYATSPRLLSRIHLLYLPLVKIALENIESLGPPGLQIRELEQVVDHGDLAKDDADSQRDSQRQRRHKTRTGHKLKMLHSGGNQQSESGKKVTIVGRPESLNTQQSSDGSVSSLSLATNSTNSSNSETRSATSGSTASTASSAFLGPNGKVAPEVLKQIAGFNKGGALQRVSHRRRLPNETPVPAAKAQFGSTATLTEAGGSNNGDAEEGSENSSNGGYWYGNGNGANGDEGTSLGSDVDYSSDIDESDVAWPERVLEVAGVLPASKTPANEYHSRPPAPPRSNGVKIRQPVSQPNQLPSQDAPTNRIASKSVSAISRFRIQPAQFDYSFRRHIHRRSHAHLLSSQHLNDKCQRDLYICLLQLLHNLSDDPLAVLLRSLSDAEKADFLKILTYAIQHIKYRGRKCISRFTTISTSSVTQRGAFGSTTNSATSDSDYRVLLEANMAAEAGLIILDILNLMCNTFRRDLENGKPSNPIFQGILEVYVCLLSTGQSERLLKHTFASLRVFISRFAKVLFSETTEGLARICMAGLRTSNLNLLPLTGTDDDENSKKLSTTPVNTLGVFNFNANTSVFDASSASHIGALRLEACGLIYRMWRASFEVFGSQGFKRIHLQIIIALSKLVGSIGPEFESSLSLLHSLAEMDIQRGIRGTTIDSGYSRSISEVSTLQIPLRGPTAASFMEGIEDLIKRIRTVLTATEEMRRYSNDPYRKIDLQYSLAKSYASNPVLRRTWLEKLAELHLALKNMAEVAMAKLHIAALMAEYLHKRGQVEREFPQGCDAFCKVSANIRLEETSHLCDPSIIELSYNQEDLLRDVTDAATALEAAGLYEALQPVYALITPVYEARRDYARLSNIYHHLGRAYENIAKAEASAQRLFATYFRVTFFGKAFECLAGKSYVYRAEAWQKINIFLQNQVKIHEERLGIGKVEKIIENYIDPSRLSPDKAYIQVTFIEPYVPMDSSTQLAAFDRHHDVREFFFETPFIMQPGMTADACLTSSGPKRTEDLTAQWKRRTLITTEAVFPHLRSRLEVVSSRDVDLSPLDAAIDAIQLKVRELTAYIPCAPQETANVSALHLSTTKNQKGICVTTAASPTLDLLEGGVELTAKGERRVPLILDMQLQGALLPTVNQGPMAYAHAFLDPARIQLHPKAKINKLKRLFFEFLTACFVILTRYRFLMLRVHPEKYNALKEAFDRYRVALSNLLNEEIVVDDARLEVGPKSQFAEAPASTITIN</sequence>
<dbReference type="GO" id="GO:0005085">
    <property type="term" value="F:guanyl-nucleotide exchange factor activity"/>
    <property type="evidence" value="ECO:0007669"/>
    <property type="project" value="UniProtKB-KW"/>
</dbReference>
<dbReference type="Pfam" id="PF11878">
    <property type="entry name" value="DOCK_C-D_N"/>
    <property type="match status" value="1"/>
</dbReference>
<keyword evidence="7" id="KW-1185">Reference proteome</keyword>
<dbReference type="InterPro" id="IPR046769">
    <property type="entry name" value="DOCKER_Lobe_A"/>
</dbReference>
<feature type="compositionally biased region" description="Low complexity" evidence="3">
    <location>
        <begin position="1817"/>
        <end position="1854"/>
    </location>
</feature>
<dbReference type="Gene3D" id="1.20.58.740">
    <property type="match status" value="1"/>
</dbReference>
<feature type="compositionally biased region" description="Polar residues" evidence="3">
    <location>
        <begin position="615"/>
        <end position="629"/>
    </location>
</feature>
<dbReference type="InterPro" id="IPR027357">
    <property type="entry name" value="DOCKER_dom"/>
</dbReference>
<feature type="compositionally biased region" description="Basic residues" evidence="3">
    <location>
        <begin position="1775"/>
        <end position="1788"/>
    </location>
</feature>
<feature type="domain" description="DOCKER" evidence="5">
    <location>
        <begin position="2431"/>
        <end position="2918"/>
    </location>
</feature>
<feature type="region of interest" description="Disordered" evidence="3">
    <location>
        <begin position="615"/>
        <end position="648"/>
    </location>
</feature>
<dbReference type="PANTHER" id="PTHR23317">
    <property type="entry name" value="DEDICATOR OF CYTOKINESIS DOCK"/>
    <property type="match status" value="1"/>
</dbReference>
<dbReference type="Pfam" id="PF20422">
    <property type="entry name" value="DHR-2_Lobe_B"/>
    <property type="match status" value="1"/>
</dbReference>
<feature type="domain" description="C2 DOCK-type" evidence="4">
    <location>
        <begin position="1019"/>
        <end position="1219"/>
    </location>
</feature>
<evidence type="ECO:0000313" key="6">
    <source>
        <dbReference type="EMBL" id="VUZ49947.1"/>
    </source>
</evidence>
<dbReference type="PROSITE" id="PS51651">
    <property type="entry name" value="DOCKER"/>
    <property type="match status" value="1"/>
</dbReference>
<dbReference type="Pfam" id="PF06920">
    <property type="entry name" value="DHR-2_Lobe_A"/>
    <property type="match status" value="1"/>
</dbReference>
<dbReference type="Gene3D" id="1.25.40.410">
    <property type="match status" value="1"/>
</dbReference>
<evidence type="ECO:0008006" key="8">
    <source>
        <dbReference type="Google" id="ProtNLM"/>
    </source>
</evidence>
<organism evidence="6 7">
    <name type="scientific">Hymenolepis diminuta</name>
    <name type="common">Rat tapeworm</name>
    <dbReference type="NCBI Taxonomy" id="6216"/>
    <lineage>
        <taxon>Eukaryota</taxon>
        <taxon>Metazoa</taxon>
        <taxon>Spiralia</taxon>
        <taxon>Lophotrochozoa</taxon>
        <taxon>Platyhelminthes</taxon>
        <taxon>Cestoda</taxon>
        <taxon>Eucestoda</taxon>
        <taxon>Cyclophyllidea</taxon>
        <taxon>Hymenolepididae</taxon>
        <taxon>Hymenolepis</taxon>
    </lineage>
</organism>
<dbReference type="PROSITE" id="PS51650">
    <property type="entry name" value="C2_DOCK"/>
    <property type="match status" value="1"/>
</dbReference>
<evidence type="ECO:0000259" key="5">
    <source>
        <dbReference type="PROSITE" id="PS51651"/>
    </source>
</evidence>
<evidence type="ECO:0000259" key="4">
    <source>
        <dbReference type="PROSITE" id="PS51650"/>
    </source>
</evidence>
<dbReference type="InterPro" id="IPR021816">
    <property type="entry name" value="DOCK_C/D_N"/>
</dbReference>
<comment type="similarity">
    <text evidence="2">Belongs to the DOCK family.</text>
</comment>
<dbReference type="InterPro" id="IPR046770">
    <property type="entry name" value="DOCKER_Lobe_B"/>
</dbReference>
<dbReference type="InterPro" id="IPR043161">
    <property type="entry name" value="DOCK_C_lobe_A"/>
</dbReference>
<feature type="compositionally biased region" description="Gly residues" evidence="3">
    <location>
        <begin position="1930"/>
        <end position="1940"/>
    </location>
</feature>
<dbReference type="EMBL" id="CABIJS010000333">
    <property type="protein sequence ID" value="VUZ49947.1"/>
    <property type="molecule type" value="Genomic_DNA"/>
</dbReference>
<feature type="region of interest" description="Disordered" evidence="3">
    <location>
        <begin position="1886"/>
        <end position="1953"/>
    </location>
</feature>
<dbReference type="Gene3D" id="2.60.40.150">
    <property type="entry name" value="C2 domain"/>
    <property type="match status" value="1"/>
</dbReference>
<dbReference type="InterPro" id="IPR027007">
    <property type="entry name" value="C2_DOCK-type_domain"/>
</dbReference>
<evidence type="ECO:0000256" key="2">
    <source>
        <dbReference type="PROSITE-ProRule" id="PRU00983"/>
    </source>
</evidence>
<dbReference type="Proteomes" id="UP000321570">
    <property type="component" value="Unassembled WGS sequence"/>
</dbReference>
<protein>
    <recommendedName>
        <fullName evidence="8">C2 DOCK-type domain-containing protein</fullName>
    </recommendedName>
</protein>
<evidence type="ECO:0000256" key="1">
    <source>
        <dbReference type="ARBA" id="ARBA00022658"/>
    </source>
</evidence>
<feature type="region of interest" description="Disordered" evidence="3">
    <location>
        <begin position="424"/>
        <end position="447"/>
    </location>
</feature>
<dbReference type="InterPro" id="IPR043162">
    <property type="entry name" value="DOCK_C_lobe_C"/>
</dbReference>
<evidence type="ECO:0000313" key="7">
    <source>
        <dbReference type="Proteomes" id="UP000321570"/>
    </source>
</evidence>
<dbReference type="GO" id="GO:0007264">
    <property type="term" value="P:small GTPase-mediated signal transduction"/>
    <property type="evidence" value="ECO:0007669"/>
    <property type="project" value="InterPro"/>
</dbReference>
<feature type="region of interest" description="Disordered" evidence="3">
    <location>
        <begin position="1761"/>
        <end position="1856"/>
    </location>
</feature>
<evidence type="ECO:0000256" key="3">
    <source>
        <dbReference type="SAM" id="MobiDB-lite"/>
    </source>
</evidence>
<feature type="region of interest" description="Disordered" evidence="3">
    <location>
        <begin position="1978"/>
        <end position="2018"/>
    </location>
</feature>
<name>A0A564YRN3_HYMDI</name>
<dbReference type="Pfam" id="PF20421">
    <property type="entry name" value="DHR-2_Lobe_C"/>
    <property type="match status" value="1"/>
</dbReference>
<reference evidence="6 7" key="1">
    <citation type="submission" date="2019-07" db="EMBL/GenBank/DDBJ databases">
        <authorList>
            <person name="Jastrzebski P J."/>
            <person name="Paukszto L."/>
            <person name="Jastrzebski P J."/>
        </authorList>
    </citation>
    <scope>NUCLEOTIDE SEQUENCE [LARGE SCALE GENOMIC DNA]</scope>
    <source>
        <strain evidence="6 7">WMS-il1</strain>
    </source>
</reference>
<accession>A0A564YRN3</accession>
<gene>
    <name evidence="6" type="ORF">WMSIL1_LOCUS8837</name>
</gene>
<dbReference type="InterPro" id="IPR035892">
    <property type="entry name" value="C2_domain_sf"/>
</dbReference>
<feature type="compositionally biased region" description="Polar residues" evidence="3">
    <location>
        <begin position="2002"/>
        <end position="2018"/>
    </location>
</feature>
<dbReference type="InterPro" id="IPR026791">
    <property type="entry name" value="DOCK"/>
</dbReference>
<dbReference type="InterPro" id="IPR046773">
    <property type="entry name" value="DOCKER_Lobe_C"/>
</dbReference>
<feature type="compositionally biased region" description="Basic and acidic residues" evidence="3">
    <location>
        <begin position="1761"/>
        <end position="1774"/>
    </location>
</feature>
<proteinExistence type="inferred from homology"/>